<proteinExistence type="inferred from homology"/>
<dbReference type="Pfam" id="PF12167">
    <property type="entry name" value="Arm-DNA-bind_2"/>
    <property type="match status" value="1"/>
</dbReference>
<protein>
    <submittedName>
        <fullName evidence="8">Tyrosine-type recombinase/integrase</fullName>
    </submittedName>
</protein>
<dbReference type="EMBL" id="JAQTJH010000012">
    <property type="protein sequence ID" value="MDK2062731.1"/>
    <property type="molecule type" value="Genomic_DNA"/>
</dbReference>
<dbReference type="Proteomes" id="UP001237843">
    <property type="component" value="Unassembled WGS sequence"/>
</dbReference>
<dbReference type="InterPro" id="IPR011010">
    <property type="entry name" value="DNA_brk_join_enz"/>
</dbReference>
<dbReference type="InterPro" id="IPR013762">
    <property type="entry name" value="Integrase-like_cat_sf"/>
</dbReference>
<evidence type="ECO:0000256" key="3">
    <source>
        <dbReference type="ARBA" id="ARBA00023125"/>
    </source>
</evidence>
<reference evidence="8" key="2">
    <citation type="submission" date="2023-02" db="EMBL/GenBank/DDBJ databases">
        <authorList>
            <person name="Concha-Toloza M."/>
            <person name="Lopez-Cantillo M."/>
            <person name="Molina-Mora J."/>
            <person name="Collado L."/>
        </authorList>
    </citation>
    <scope>NUCLEOTIDE SEQUENCE</scope>
    <source>
        <strain evidence="8">FR1p273A</strain>
    </source>
</reference>
<reference evidence="8" key="1">
    <citation type="journal article" date="2023" name="Antibiotics">
        <title>Genomic Characterization of Antibiotic-Resistant Campylobacterales Isolated from Chilean Poultry Meat.</title>
        <authorList>
            <person name="Concha-Toloza M."/>
            <person name="Lopez-Cantillo M."/>
            <person name="Molina-Mora J.A."/>
            <person name="Collado L."/>
        </authorList>
    </citation>
    <scope>NUCLEOTIDE SEQUENCE</scope>
    <source>
        <strain evidence="8">FR1p273A</strain>
    </source>
</reference>
<evidence type="ECO:0000256" key="4">
    <source>
        <dbReference type="ARBA" id="ARBA00023172"/>
    </source>
</evidence>
<dbReference type="InterPro" id="IPR010998">
    <property type="entry name" value="Integrase_recombinase_N"/>
</dbReference>
<sequence>MSGTVSIYKHPKSDNIYLDINFNGIRKRQSTKLKKTATNLKLVEKEIIPKIQVAMANGTFSFEDKKDISSNIFGKFAESYFELIKNNVRTPTYKGYLVHYNNHIKPYFEKKIISNIKPIDIEKWQNELIKKGYAQNTLGRYKSIFYSIMEKAYKNDLITNNPFEKTNQPKQKKTTIENILEGDDKISPFTEDELKIMFTFDGYIGHYIYFAVHTGMRPSEILALNWSDIDFENKRIAVFKSILDGQMDKTKTQSSTRYVDLLPNLEERLKQWKQECKSKTILFPNRFGKRFYGHSGVNKTFKDKLKKNNIKYRYIYQLRHTFASRYISRLSDGVNILWVSKMLGHKDISVTLNTYTKFIKEDKEKRLENLEKMAHIWHT</sequence>
<evidence type="ECO:0000259" key="6">
    <source>
        <dbReference type="PROSITE" id="PS51898"/>
    </source>
</evidence>
<evidence type="ECO:0000256" key="5">
    <source>
        <dbReference type="PROSITE-ProRule" id="PRU01248"/>
    </source>
</evidence>
<dbReference type="GO" id="GO:0006310">
    <property type="term" value="P:DNA recombination"/>
    <property type="evidence" value="ECO:0007669"/>
    <property type="project" value="UniProtKB-KW"/>
</dbReference>
<dbReference type="InterPro" id="IPR004107">
    <property type="entry name" value="Integrase_SAM-like_N"/>
</dbReference>
<comment type="similarity">
    <text evidence="1">Belongs to the 'phage' integrase family.</text>
</comment>
<dbReference type="Pfam" id="PF14659">
    <property type="entry name" value="Phage_int_SAM_3"/>
    <property type="match status" value="1"/>
</dbReference>
<feature type="domain" description="Core-binding (CB)" evidence="7">
    <location>
        <begin position="71"/>
        <end position="153"/>
    </location>
</feature>
<keyword evidence="2" id="KW-0229">DNA integration</keyword>
<dbReference type="PANTHER" id="PTHR30349:SF64">
    <property type="entry name" value="PROPHAGE INTEGRASE INTD-RELATED"/>
    <property type="match status" value="1"/>
</dbReference>
<organism evidence="8 9">
    <name type="scientific">Aliarcobacter butzleri</name>
    <dbReference type="NCBI Taxonomy" id="28197"/>
    <lineage>
        <taxon>Bacteria</taxon>
        <taxon>Pseudomonadati</taxon>
        <taxon>Campylobacterota</taxon>
        <taxon>Epsilonproteobacteria</taxon>
        <taxon>Campylobacterales</taxon>
        <taxon>Arcobacteraceae</taxon>
        <taxon>Aliarcobacter</taxon>
    </lineage>
</organism>
<dbReference type="InterPro" id="IPR022000">
    <property type="entry name" value="Min27-like_integrase_DNA_bind"/>
</dbReference>
<dbReference type="RefSeq" id="WP_284074895.1">
    <property type="nucleotide sequence ID" value="NZ_JAQTJH010000012.1"/>
</dbReference>
<dbReference type="InterPro" id="IPR002104">
    <property type="entry name" value="Integrase_catalytic"/>
</dbReference>
<keyword evidence="4" id="KW-0233">DNA recombination</keyword>
<dbReference type="Gene3D" id="1.10.443.10">
    <property type="entry name" value="Intergrase catalytic core"/>
    <property type="match status" value="1"/>
</dbReference>
<dbReference type="PROSITE" id="PS51898">
    <property type="entry name" value="TYR_RECOMBINASE"/>
    <property type="match status" value="1"/>
</dbReference>
<dbReference type="GO" id="GO:0003677">
    <property type="term" value="F:DNA binding"/>
    <property type="evidence" value="ECO:0007669"/>
    <property type="project" value="UniProtKB-UniRule"/>
</dbReference>
<dbReference type="PANTHER" id="PTHR30349">
    <property type="entry name" value="PHAGE INTEGRASE-RELATED"/>
    <property type="match status" value="1"/>
</dbReference>
<keyword evidence="3 5" id="KW-0238">DNA-binding</keyword>
<dbReference type="GO" id="GO:0015074">
    <property type="term" value="P:DNA integration"/>
    <property type="evidence" value="ECO:0007669"/>
    <property type="project" value="UniProtKB-KW"/>
</dbReference>
<dbReference type="AlphaFoldDB" id="A0AAW6VR40"/>
<evidence type="ECO:0000256" key="1">
    <source>
        <dbReference type="ARBA" id="ARBA00008857"/>
    </source>
</evidence>
<feature type="domain" description="Tyr recombinase" evidence="6">
    <location>
        <begin position="184"/>
        <end position="368"/>
    </location>
</feature>
<evidence type="ECO:0000256" key="2">
    <source>
        <dbReference type="ARBA" id="ARBA00022908"/>
    </source>
</evidence>
<dbReference type="Gene3D" id="1.10.150.130">
    <property type="match status" value="1"/>
</dbReference>
<dbReference type="SUPFAM" id="SSF56349">
    <property type="entry name" value="DNA breaking-rejoining enzymes"/>
    <property type="match status" value="1"/>
</dbReference>
<gene>
    <name evidence="8" type="ORF">PT520_09405</name>
</gene>
<evidence type="ECO:0000259" key="7">
    <source>
        <dbReference type="PROSITE" id="PS51900"/>
    </source>
</evidence>
<evidence type="ECO:0000313" key="9">
    <source>
        <dbReference type="Proteomes" id="UP001237843"/>
    </source>
</evidence>
<evidence type="ECO:0000313" key="8">
    <source>
        <dbReference type="EMBL" id="MDK2062731.1"/>
    </source>
</evidence>
<accession>A0AAW6VR40</accession>
<comment type="caution">
    <text evidence="8">The sequence shown here is derived from an EMBL/GenBank/DDBJ whole genome shotgun (WGS) entry which is preliminary data.</text>
</comment>
<dbReference type="InterPro" id="IPR044068">
    <property type="entry name" value="CB"/>
</dbReference>
<dbReference type="InterPro" id="IPR050090">
    <property type="entry name" value="Tyrosine_recombinase_XerCD"/>
</dbReference>
<dbReference type="Pfam" id="PF00589">
    <property type="entry name" value="Phage_integrase"/>
    <property type="match status" value="1"/>
</dbReference>
<dbReference type="PROSITE" id="PS51900">
    <property type="entry name" value="CB"/>
    <property type="match status" value="1"/>
</dbReference>
<dbReference type="CDD" id="cd01189">
    <property type="entry name" value="INT_ICEBs1_C_like"/>
    <property type="match status" value="1"/>
</dbReference>
<name>A0AAW6VR40_9BACT</name>